<proteinExistence type="predicted"/>
<evidence type="ECO:0000313" key="2">
    <source>
        <dbReference type="EMBL" id="HGQ74310.1"/>
    </source>
</evidence>
<protein>
    <submittedName>
        <fullName evidence="2">Uncharacterized protein</fullName>
    </submittedName>
</protein>
<comment type="caution">
    <text evidence="2">The sequence shown here is derived from an EMBL/GenBank/DDBJ whole genome shotgun (WGS) entry which is preliminary data.</text>
</comment>
<dbReference type="AlphaFoldDB" id="A0A7C4NQB7"/>
<dbReference type="EMBL" id="DTBP01000035">
    <property type="protein sequence ID" value="HGQ74310.1"/>
    <property type="molecule type" value="Genomic_DNA"/>
</dbReference>
<feature type="compositionally biased region" description="Polar residues" evidence="1">
    <location>
        <begin position="8"/>
        <end position="17"/>
    </location>
</feature>
<gene>
    <name evidence="2" type="ORF">ENU20_04465</name>
</gene>
<evidence type="ECO:0000256" key="1">
    <source>
        <dbReference type="SAM" id="MobiDB-lite"/>
    </source>
</evidence>
<sequence>MSDRFSKTRPSQQPYKDSSSRFEKGFEKRQFPTPIGDNCSPSCPLFKCTNNSLVMVNKTYRGKVVKEPYCRMTGSKCIGYECRFAGCRINALLPNGKCAKAVEKKVRVVSEEELYREISQVEEYDLEDFM</sequence>
<reference evidence="2" key="1">
    <citation type="journal article" date="2020" name="mSystems">
        <title>Genome- and Community-Level Interaction Insights into Carbon Utilization and Element Cycling Functions of Hydrothermarchaeota in Hydrothermal Sediment.</title>
        <authorList>
            <person name="Zhou Z."/>
            <person name="Liu Y."/>
            <person name="Xu W."/>
            <person name="Pan J."/>
            <person name="Luo Z.H."/>
            <person name="Li M."/>
        </authorList>
    </citation>
    <scope>NUCLEOTIDE SEQUENCE [LARGE SCALE GENOMIC DNA]</scope>
    <source>
        <strain evidence="2">SpSt-648</strain>
    </source>
</reference>
<accession>A0A7C4NQB7</accession>
<feature type="region of interest" description="Disordered" evidence="1">
    <location>
        <begin position="1"/>
        <end position="23"/>
    </location>
</feature>
<name>A0A7C4NQB7_STAMA</name>
<organism evidence="2">
    <name type="scientific">Staphylothermus marinus</name>
    <dbReference type="NCBI Taxonomy" id="2280"/>
    <lineage>
        <taxon>Archaea</taxon>
        <taxon>Thermoproteota</taxon>
        <taxon>Thermoprotei</taxon>
        <taxon>Desulfurococcales</taxon>
        <taxon>Desulfurococcaceae</taxon>
        <taxon>Staphylothermus</taxon>
    </lineage>
</organism>